<feature type="domain" description="DUF7745" evidence="1">
    <location>
        <begin position="2"/>
        <end position="100"/>
    </location>
</feature>
<organism evidence="2 3">
    <name type="scientific">Trifolium medium</name>
    <dbReference type="NCBI Taxonomy" id="97028"/>
    <lineage>
        <taxon>Eukaryota</taxon>
        <taxon>Viridiplantae</taxon>
        <taxon>Streptophyta</taxon>
        <taxon>Embryophyta</taxon>
        <taxon>Tracheophyta</taxon>
        <taxon>Spermatophyta</taxon>
        <taxon>Magnoliopsida</taxon>
        <taxon>eudicotyledons</taxon>
        <taxon>Gunneridae</taxon>
        <taxon>Pentapetalae</taxon>
        <taxon>rosids</taxon>
        <taxon>fabids</taxon>
        <taxon>Fabales</taxon>
        <taxon>Fabaceae</taxon>
        <taxon>Papilionoideae</taxon>
        <taxon>50 kb inversion clade</taxon>
        <taxon>NPAAA clade</taxon>
        <taxon>Hologalegina</taxon>
        <taxon>IRL clade</taxon>
        <taxon>Trifolieae</taxon>
        <taxon>Trifolium</taxon>
    </lineage>
</organism>
<keyword evidence="3" id="KW-1185">Reference proteome</keyword>
<reference evidence="2 3" key="1">
    <citation type="journal article" date="2018" name="Front. Plant Sci.">
        <title>Red Clover (Trifolium pratense) and Zigzag Clover (T. medium) - A Picture of Genomic Similarities and Differences.</title>
        <authorList>
            <person name="Dluhosova J."/>
            <person name="Istvanek J."/>
            <person name="Nedelnik J."/>
            <person name="Repkova J."/>
        </authorList>
    </citation>
    <scope>NUCLEOTIDE SEQUENCE [LARGE SCALE GENOMIC DNA]</scope>
    <source>
        <strain evidence="3">cv. 10/8</strain>
        <tissue evidence="2">Leaf</tissue>
    </source>
</reference>
<comment type="caution">
    <text evidence="2">The sequence shown here is derived from an EMBL/GenBank/DDBJ whole genome shotgun (WGS) entry which is preliminary data.</text>
</comment>
<evidence type="ECO:0000313" key="2">
    <source>
        <dbReference type="EMBL" id="MCI49746.1"/>
    </source>
</evidence>
<protein>
    <recommendedName>
        <fullName evidence="1">DUF7745 domain-containing protein</fullName>
    </recommendedName>
</protein>
<dbReference type="AlphaFoldDB" id="A0A392SPF1"/>
<dbReference type="Proteomes" id="UP000265520">
    <property type="component" value="Unassembled WGS sequence"/>
</dbReference>
<dbReference type="InterPro" id="IPR056647">
    <property type="entry name" value="DUF7745"/>
</dbReference>
<proteinExistence type="predicted"/>
<sequence>YWVGLPVSDKIPFSGLEKIPEPPVIAAALLLKTSDIAANITIKGGFQSLTSKFLFGKAFIFAEAGSVDAFEAVLALLIYGLVLFPNVDYFVDVNAIRIFLI</sequence>
<feature type="non-terminal residue" evidence="2">
    <location>
        <position position="1"/>
    </location>
</feature>
<accession>A0A392SPF1</accession>
<name>A0A392SPF1_9FABA</name>
<dbReference type="PANTHER" id="PTHR48154">
    <property type="entry name" value="PROTEIN, PUTATIVE-RELATED"/>
    <property type="match status" value="1"/>
</dbReference>
<feature type="non-terminal residue" evidence="2">
    <location>
        <position position="101"/>
    </location>
</feature>
<dbReference type="Pfam" id="PF24924">
    <property type="entry name" value="DUF7745"/>
    <property type="match status" value="1"/>
</dbReference>
<evidence type="ECO:0000259" key="1">
    <source>
        <dbReference type="Pfam" id="PF24924"/>
    </source>
</evidence>
<dbReference type="EMBL" id="LXQA010406099">
    <property type="protein sequence ID" value="MCI49746.1"/>
    <property type="molecule type" value="Genomic_DNA"/>
</dbReference>
<dbReference type="PANTHER" id="PTHR48154:SF1">
    <property type="entry name" value="PROTEIN, PUTATIVE-RELATED"/>
    <property type="match status" value="1"/>
</dbReference>
<evidence type="ECO:0000313" key="3">
    <source>
        <dbReference type="Proteomes" id="UP000265520"/>
    </source>
</evidence>